<proteinExistence type="predicted"/>
<keyword evidence="1" id="KW-0812">Transmembrane</keyword>
<evidence type="ECO:0000313" key="3">
    <source>
        <dbReference type="Proteomes" id="UP000323708"/>
    </source>
</evidence>
<keyword evidence="1" id="KW-0472">Membrane</keyword>
<sequence>MSNLVMVLIAIFGGLALLVVILERTAKPMEPEQMQRISRWILPLVGLSLLLGALRHFWQG</sequence>
<keyword evidence="1" id="KW-1133">Transmembrane helix</keyword>
<gene>
    <name evidence="2" type="ORF">F0M18_03235</name>
</gene>
<evidence type="ECO:0000256" key="1">
    <source>
        <dbReference type="SAM" id="Phobius"/>
    </source>
</evidence>
<dbReference type="RefSeq" id="WP_149609925.1">
    <property type="nucleotide sequence ID" value="NZ_VTUX01000001.1"/>
</dbReference>
<feature type="transmembrane region" description="Helical" evidence="1">
    <location>
        <begin position="37"/>
        <end position="58"/>
    </location>
</feature>
<dbReference type="Proteomes" id="UP000323708">
    <property type="component" value="Unassembled WGS sequence"/>
</dbReference>
<comment type="caution">
    <text evidence="2">The sequence shown here is derived from an EMBL/GenBank/DDBJ whole genome shotgun (WGS) entry which is preliminary data.</text>
</comment>
<name>A0A5B0X564_9GAMM</name>
<protein>
    <submittedName>
        <fullName evidence="2">Uncharacterized protein</fullName>
    </submittedName>
</protein>
<keyword evidence="3" id="KW-1185">Reference proteome</keyword>
<reference evidence="2 3" key="1">
    <citation type="submission" date="2019-09" db="EMBL/GenBank/DDBJ databases">
        <authorList>
            <person name="Chen X.-Y."/>
        </authorList>
    </citation>
    <scope>NUCLEOTIDE SEQUENCE [LARGE SCALE GENOMIC DNA]</scope>
    <source>
        <strain evidence="2 3">NY5</strain>
    </source>
</reference>
<feature type="transmembrane region" description="Helical" evidence="1">
    <location>
        <begin position="6"/>
        <end position="25"/>
    </location>
</feature>
<dbReference type="AlphaFoldDB" id="A0A5B0X564"/>
<accession>A0A5B0X564</accession>
<organism evidence="2 3">
    <name type="scientific">Pseudohalioglobus sediminis</name>
    <dbReference type="NCBI Taxonomy" id="2606449"/>
    <lineage>
        <taxon>Bacteria</taxon>
        <taxon>Pseudomonadati</taxon>
        <taxon>Pseudomonadota</taxon>
        <taxon>Gammaproteobacteria</taxon>
        <taxon>Cellvibrionales</taxon>
        <taxon>Halieaceae</taxon>
        <taxon>Pseudohalioglobus</taxon>
    </lineage>
</organism>
<dbReference type="EMBL" id="VTUX01000001">
    <property type="protein sequence ID" value="KAA1194456.1"/>
    <property type="molecule type" value="Genomic_DNA"/>
</dbReference>
<evidence type="ECO:0000313" key="2">
    <source>
        <dbReference type="EMBL" id="KAA1194456.1"/>
    </source>
</evidence>